<dbReference type="EC" id="3.1.1.116" evidence="14"/>
<dbReference type="Gene3D" id="3.40.50.1820">
    <property type="entry name" value="alpha/beta hydrolase"/>
    <property type="match status" value="1"/>
</dbReference>
<comment type="caution">
    <text evidence="16">The sequence shown here is derived from an EMBL/GenBank/DDBJ whole genome shotgun (WGS) entry which is preliminary data.</text>
</comment>
<keyword evidence="11" id="KW-0443">Lipid metabolism</keyword>
<evidence type="ECO:0000256" key="9">
    <source>
        <dbReference type="ARBA" id="ARBA00022963"/>
    </source>
</evidence>
<keyword evidence="10" id="KW-1133">Transmembrane helix</keyword>
<keyword evidence="3" id="KW-1003">Cell membrane</keyword>
<dbReference type="Proteomes" id="UP001642409">
    <property type="component" value="Unassembled WGS sequence"/>
</dbReference>
<keyword evidence="8" id="KW-0106">Calcium</keyword>
<evidence type="ECO:0000256" key="2">
    <source>
        <dbReference type="ARBA" id="ARBA00004651"/>
    </source>
</evidence>
<evidence type="ECO:0000256" key="10">
    <source>
        <dbReference type="ARBA" id="ARBA00022989"/>
    </source>
</evidence>
<evidence type="ECO:0000256" key="12">
    <source>
        <dbReference type="ARBA" id="ARBA00023136"/>
    </source>
</evidence>
<sequence length="365" mass="41491">MEQQIILTTWRTLQKQQVSFLDLLRYHSHINRHEIQFIRKSTVDTQMLGKFVVVACYLTTRRFMPLLDGTLNVRNVFKAMCWDFNDFRKHKLSGDLKASLLNYFRRCAEVGFSHNDVVTLQITQSLATPYEPFFVVFKQGNVVTVSVRGTITFGDCLTDNDGYPVEQEFRGQKVFAHRGFLKMGEKVIQHLKEKNLLDGHEVVFTGHSMGGSISTVCSYLMAREGKTCKAISFSPAPALSENLCDMLQDRVTSVVFERDGIPQASIHAAKTAINRVRDLKKGLTPPDHCAYSKLNTEPDHFFVAGTVVMVWKGQFYEVDRHQIGELSLQFQTLTDHAGASYVAECCQVKEQSSQEGYLQSQTDFF</sequence>
<evidence type="ECO:0000256" key="5">
    <source>
        <dbReference type="ARBA" id="ARBA00022692"/>
    </source>
</evidence>
<evidence type="ECO:0000256" key="13">
    <source>
        <dbReference type="ARBA" id="ARBA00024531"/>
    </source>
</evidence>
<keyword evidence="4" id="KW-0597">Phosphoprotein</keyword>
<comment type="subcellular location">
    <subcellularLocation>
        <location evidence="2">Cell membrane</location>
        <topology evidence="2">Multi-pass membrane protein</topology>
    </subcellularLocation>
</comment>
<dbReference type="SUPFAM" id="SSF53474">
    <property type="entry name" value="alpha/beta-Hydrolases"/>
    <property type="match status" value="1"/>
</dbReference>
<dbReference type="CDD" id="cd00519">
    <property type="entry name" value="Lipase_3"/>
    <property type="match status" value="1"/>
</dbReference>
<dbReference type="InterPro" id="IPR029058">
    <property type="entry name" value="AB_hydrolase_fold"/>
</dbReference>
<evidence type="ECO:0000256" key="4">
    <source>
        <dbReference type="ARBA" id="ARBA00022553"/>
    </source>
</evidence>
<gene>
    <name evidence="16" type="ORF">HINF_LOCUS15944</name>
</gene>
<dbReference type="PANTHER" id="PTHR45792">
    <property type="entry name" value="DIACYLGLYCEROL LIPASE HOMOLOG-RELATED"/>
    <property type="match status" value="1"/>
</dbReference>
<evidence type="ECO:0000256" key="11">
    <source>
        <dbReference type="ARBA" id="ARBA00023098"/>
    </source>
</evidence>
<evidence type="ECO:0000256" key="7">
    <source>
        <dbReference type="ARBA" id="ARBA00022801"/>
    </source>
</evidence>
<comment type="cofactor">
    <cofactor evidence="1">
        <name>Ca(2+)</name>
        <dbReference type="ChEBI" id="CHEBI:29108"/>
    </cofactor>
</comment>
<evidence type="ECO:0000313" key="17">
    <source>
        <dbReference type="Proteomes" id="UP001642409"/>
    </source>
</evidence>
<evidence type="ECO:0000256" key="14">
    <source>
        <dbReference type="ARBA" id="ARBA00026104"/>
    </source>
</evidence>
<keyword evidence="17" id="KW-1185">Reference proteome</keyword>
<dbReference type="Pfam" id="PF01764">
    <property type="entry name" value="Lipase_3"/>
    <property type="match status" value="1"/>
</dbReference>
<keyword evidence="9" id="KW-0442">Lipid degradation</keyword>
<evidence type="ECO:0000259" key="15">
    <source>
        <dbReference type="Pfam" id="PF01764"/>
    </source>
</evidence>
<comment type="catalytic activity">
    <reaction evidence="13">
        <text>a 1,2-diacyl-sn-glycerol + H2O = a 2-acylglycerol + a fatty acid + H(+)</text>
        <dbReference type="Rhea" id="RHEA:33275"/>
        <dbReference type="ChEBI" id="CHEBI:15377"/>
        <dbReference type="ChEBI" id="CHEBI:15378"/>
        <dbReference type="ChEBI" id="CHEBI:17389"/>
        <dbReference type="ChEBI" id="CHEBI:17815"/>
        <dbReference type="ChEBI" id="CHEBI:28868"/>
        <dbReference type="EC" id="3.1.1.116"/>
    </reaction>
    <physiologicalReaction direction="left-to-right" evidence="13">
        <dbReference type="Rhea" id="RHEA:33276"/>
    </physiologicalReaction>
</comment>
<dbReference type="PANTHER" id="PTHR45792:SF8">
    <property type="entry name" value="DIACYLGLYCEROL LIPASE-ALPHA"/>
    <property type="match status" value="1"/>
</dbReference>
<evidence type="ECO:0000313" key="16">
    <source>
        <dbReference type="EMBL" id="CAL5998884.1"/>
    </source>
</evidence>
<proteinExistence type="predicted"/>
<name>A0ABP1HWH9_9EUKA</name>
<evidence type="ECO:0000256" key="1">
    <source>
        <dbReference type="ARBA" id="ARBA00001913"/>
    </source>
</evidence>
<dbReference type="InterPro" id="IPR002921">
    <property type="entry name" value="Fungal_lipase-type"/>
</dbReference>
<accession>A0ABP1HWH9</accession>
<evidence type="ECO:0000256" key="3">
    <source>
        <dbReference type="ARBA" id="ARBA00022475"/>
    </source>
</evidence>
<keyword evidence="6" id="KW-0479">Metal-binding</keyword>
<evidence type="ECO:0000256" key="6">
    <source>
        <dbReference type="ARBA" id="ARBA00022723"/>
    </source>
</evidence>
<keyword evidence="12" id="KW-0472">Membrane</keyword>
<dbReference type="EMBL" id="CAXDID020000039">
    <property type="protein sequence ID" value="CAL5998884.1"/>
    <property type="molecule type" value="Genomic_DNA"/>
</dbReference>
<reference evidence="16 17" key="1">
    <citation type="submission" date="2024-07" db="EMBL/GenBank/DDBJ databases">
        <authorList>
            <person name="Akdeniz Z."/>
        </authorList>
    </citation>
    <scope>NUCLEOTIDE SEQUENCE [LARGE SCALE GENOMIC DNA]</scope>
</reference>
<feature type="domain" description="Fungal lipase-type" evidence="15">
    <location>
        <begin position="145"/>
        <end position="265"/>
    </location>
</feature>
<evidence type="ECO:0000256" key="8">
    <source>
        <dbReference type="ARBA" id="ARBA00022837"/>
    </source>
</evidence>
<organism evidence="16 17">
    <name type="scientific">Hexamita inflata</name>
    <dbReference type="NCBI Taxonomy" id="28002"/>
    <lineage>
        <taxon>Eukaryota</taxon>
        <taxon>Metamonada</taxon>
        <taxon>Diplomonadida</taxon>
        <taxon>Hexamitidae</taxon>
        <taxon>Hexamitinae</taxon>
        <taxon>Hexamita</taxon>
    </lineage>
</organism>
<dbReference type="InterPro" id="IPR052214">
    <property type="entry name" value="DAG_Lipase-Related"/>
</dbReference>
<keyword evidence="7" id="KW-0378">Hydrolase</keyword>
<protein>
    <recommendedName>
        <fullName evidence="14">sn-1-specific diacylglycerol lipase</fullName>
        <ecNumber evidence="14">3.1.1.116</ecNumber>
    </recommendedName>
</protein>
<keyword evidence="5" id="KW-0812">Transmembrane</keyword>